<sequence>MMLRREQTTHHRQVGELYIVTDDPARYDVFVQGTVFLDIVMTGLESAPTTGTEIFAEGMGSCPGGVANFAIAASRLGLRSGLAAVFGDDVYADFCWRTLADQEGVDLSHSRRIGHWHSPVTVSMSIDRDRAMVTHAHEAPGDPSKLVGPGLLTRSAIVPVAEELPDWTIEVRESGALLFGDVGWDPTDTWSPAVLDVLDGFHAFTPNAGEAMAYTRTDTPKAALHKLAERVPLAVVTNGSDGVLAIDSTTGEEEEVPALPVRSYDPTGAGDVFLASLVLGTLRGWPLAHRLAFGNLCAGLSVQHFGGSLAAPGWGDIIDWVRDHSRHRPGDVDPEVLRHYTFIGDVLPAGPVPIVRRAGATIARLSDA</sequence>
<gene>
    <name evidence="2" type="ORF">FB561_3415</name>
</gene>
<dbReference type="InterPro" id="IPR052562">
    <property type="entry name" value="Ketohexokinase-related"/>
</dbReference>
<dbReference type="SUPFAM" id="SSF53613">
    <property type="entry name" value="Ribokinase-like"/>
    <property type="match status" value="1"/>
</dbReference>
<dbReference type="Proteomes" id="UP000318380">
    <property type="component" value="Unassembled WGS sequence"/>
</dbReference>
<feature type="domain" description="Carbohydrate kinase PfkB" evidence="1">
    <location>
        <begin position="60"/>
        <end position="309"/>
    </location>
</feature>
<dbReference type="PANTHER" id="PTHR42774">
    <property type="entry name" value="PHOSPHOTRANSFERASE SYSTEM TRANSPORT PROTEIN"/>
    <property type="match status" value="1"/>
</dbReference>
<dbReference type="AlphaFoldDB" id="A0A561BTU4"/>
<dbReference type="EMBL" id="VIVK01000001">
    <property type="protein sequence ID" value="TWD82286.1"/>
    <property type="molecule type" value="Genomic_DNA"/>
</dbReference>
<organism evidence="2 3">
    <name type="scientific">Kribbella amoyensis</name>
    <dbReference type="NCBI Taxonomy" id="996641"/>
    <lineage>
        <taxon>Bacteria</taxon>
        <taxon>Bacillati</taxon>
        <taxon>Actinomycetota</taxon>
        <taxon>Actinomycetes</taxon>
        <taxon>Propionibacteriales</taxon>
        <taxon>Kribbellaceae</taxon>
        <taxon>Kribbella</taxon>
    </lineage>
</organism>
<dbReference type="PANTHER" id="PTHR42774:SF3">
    <property type="entry name" value="KETOHEXOKINASE"/>
    <property type="match status" value="1"/>
</dbReference>
<comment type="caution">
    <text evidence="2">The sequence shown here is derived from an EMBL/GenBank/DDBJ whole genome shotgun (WGS) entry which is preliminary data.</text>
</comment>
<dbReference type="Pfam" id="PF00294">
    <property type="entry name" value="PfkB"/>
    <property type="match status" value="1"/>
</dbReference>
<dbReference type="InterPro" id="IPR011611">
    <property type="entry name" value="PfkB_dom"/>
</dbReference>
<evidence type="ECO:0000313" key="3">
    <source>
        <dbReference type="Proteomes" id="UP000318380"/>
    </source>
</evidence>
<reference evidence="2 3" key="1">
    <citation type="submission" date="2019-06" db="EMBL/GenBank/DDBJ databases">
        <title>Sequencing the genomes of 1000 actinobacteria strains.</title>
        <authorList>
            <person name="Klenk H.-P."/>
        </authorList>
    </citation>
    <scope>NUCLEOTIDE SEQUENCE [LARGE SCALE GENOMIC DNA]</scope>
    <source>
        <strain evidence="2 3">DSM 24683</strain>
    </source>
</reference>
<dbReference type="GO" id="GO:0016301">
    <property type="term" value="F:kinase activity"/>
    <property type="evidence" value="ECO:0007669"/>
    <property type="project" value="UniProtKB-KW"/>
</dbReference>
<evidence type="ECO:0000313" key="2">
    <source>
        <dbReference type="EMBL" id="TWD82286.1"/>
    </source>
</evidence>
<keyword evidence="2" id="KW-0808">Transferase</keyword>
<protein>
    <submittedName>
        <fullName evidence="2">Sugar/nucleoside kinase (Ribokinase family)</fullName>
    </submittedName>
</protein>
<proteinExistence type="predicted"/>
<evidence type="ECO:0000259" key="1">
    <source>
        <dbReference type="Pfam" id="PF00294"/>
    </source>
</evidence>
<accession>A0A561BTU4</accession>
<name>A0A561BTU4_9ACTN</name>
<dbReference type="InterPro" id="IPR029056">
    <property type="entry name" value="Ribokinase-like"/>
</dbReference>
<dbReference type="Gene3D" id="3.40.1190.20">
    <property type="match status" value="1"/>
</dbReference>
<keyword evidence="3" id="KW-1185">Reference proteome</keyword>
<keyword evidence="2" id="KW-0418">Kinase</keyword>